<sequence>MPDFSDAELTAFLDESLSQERSAELETQLRDDKRLRERLVAVSGRESAGLHSLAAIWQRKRLSCPSREEWGQYLLGALPDDHSGYLEFHLSTVGCRYCAANLEDLRGAADAANQGAVRRRKYFQTSAGYLKKS</sequence>
<reference evidence="1 2" key="1">
    <citation type="submission" date="2023-06" db="EMBL/GenBank/DDBJ databases">
        <title>Roseiconus lacunae JC819 isolated from Gulf of Mannar region, Tamil Nadu.</title>
        <authorList>
            <person name="Pk S."/>
            <person name="Ch S."/>
            <person name="Ch V.R."/>
        </authorList>
    </citation>
    <scope>NUCLEOTIDE SEQUENCE [LARGE SCALE GENOMIC DNA]</scope>
    <source>
        <strain evidence="1 2">JC819</strain>
    </source>
</reference>
<proteinExistence type="predicted"/>
<protein>
    <recommendedName>
        <fullName evidence="3">Zinc-finger domain-containing protein</fullName>
    </recommendedName>
</protein>
<comment type="caution">
    <text evidence="1">The sequence shown here is derived from an EMBL/GenBank/DDBJ whole genome shotgun (WGS) entry which is preliminary data.</text>
</comment>
<evidence type="ECO:0000313" key="1">
    <source>
        <dbReference type="EMBL" id="MDM4016953.1"/>
    </source>
</evidence>
<evidence type="ECO:0000313" key="2">
    <source>
        <dbReference type="Proteomes" id="UP001239462"/>
    </source>
</evidence>
<name>A0ABT7PKE9_9BACT</name>
<dbReference type="Proteomes" id="UP001239462">
    <property type="component" value="Unassembled WGS sequence"/>
</dbReference>
<dbReference type="RefSeq" id="WP_230776198.1">
    <property type="nucleotide sequence ID" value="NZ_JAJMQV010000084.1"/>
</dbReference>
<organism evidence="1 2">
    <name type="scientific">Roseiconus lacunae</name>
    <dbReference type="NCBI Taxonomy" id="2605694"/>
    <lineage>
        <taxon>Bacteria</taxon>
        <taxon>Pseudomonadati</taxon>
        <taxon>Planctomycetota</taxon>
        <taxon>Planctomycetia</taxon>
        <taxon>Pirellulales</taxon>
        <taxon>Pirellulaceae</taxon>
        <taxon>Roseiconus</taxon>
    </lineage>
</organism>
<evidence type="ECO:0008006" key="3">
    <source>
        <dbReference type="Google" id="ProtNLM"/>
    </source>
</evidence>
<dbReference type="Gene3D" id="1.10.10.1320">
    <property type="entry name" value="Anti-sigma factor, zinc-finger domain"/>
    <property type="match status" value="1"/>
</dbReference>
<dbReference type="EMBL" id="JASZZN010000011">
    <property type="protein sequence ID" value="MDM4016953.1"/>
    <property type="molecule type" value="Genomic_DNA"/>
</dbReference>
<keyword evidence="2" id="KW-1185">Reference proteome</keyword>
<gene>
    <name evidence="1" type="ORF">QTN89_16010</name>
</gene>
<accession>A0ABT7PKE9</accession>
<dbReference type="InterPro" id="IPR041916">
    <property type="entry name" value="Anti_sigma_zinc_sf"/>
</dbReference>